<dbReference type="PANTHER" id="PTHR31252">
    <property type="entry name" value="DUF4419 DOMAIN-CONTAINING PROTEIN"/>
    <property type="match status" value="1"/>
</dbReference>
<dbReference type="GO" id="GO:0003824">
    <property type="term" value="F:catalytic activity"/>
    <property type="evidence" value="ECO:0007669"/>
    <property type="project" value="InterPro"/>
</dbReference>
<dbReference type="PROSITE" id="PS01287">
    <property type="entry name" value="RTC"/>
    <property type="match status" value="1"/>
</dbReference>
<feature type="compositionally biased region" description="Basic and acidic residues" evidence="1">
    <location>
        <begin position="167"/>
        <end position="176"/>
    </location>
</feature>
<dbReference type="AlphaFoldDB" id="A0A1Q9D3X7"/>
<evidence type="ECO:0000313" key="3">
    <source>
        <dbReference type="EMBL" id="OLP89855.1"/>
    </source>
</evidence>
<dbReference type="Pfam" id="PF01137">
    <property type="entry name" value="RTC"/>
    <property type="match status" value="1"/>
</dbReference>
<accession>A0A1Q9D3X7</accession>
<reference evidence="3 4" key="1">
    <citation type="submission" date="2016-02" db="EMBL/GenBank/DDBJ databases">
        <title>Genome analysis of coral dinoflagellate symbionts highlights evolutionary adaptations to a symbiotic lifestyle.</title>
        <authorList>
            <person name="Aranda M."/>
            <person name="Li Y."/>
            <person name="Liew Y.J."/>
            <person name="Baumgarten S."/>
            <person name="Simakov O."/>
            <person name="Wilson M."/>
            <person name="Piel J."/>
            <person name="Ashoor H."/>
            <person name="Bougouffa S."/>
            <person name="Bajic V.B."/>
            <person name="Ryu T."/>
            <person name="Ravasi T."/>
            <person name="Bayer T."/>
            <person name="Micklem G."/>
            <person name="Kim H."/>
            <person name="Bhak J."/>
            <person name="Lajeunesse T.C."/>
            <person name="Voolstra C.R."/>
        </authorList>
    </citation>
    <scope>NUCLEOTIDE SEQUENCE [LARGE SCALE GENOMIC DNA]</scope>
    <source>
        <strain evidence="3 4">CCMP2467</strain>
    </source>
</reference>
<dbReference type="InterPro" id="IPR020719">
    <property type="entry name" value="RNA3'_term_phos_cycl-like_CS"/>
</dbReference>
<feature type="domain" description="RNA 3'-terminal phosphate cyclase" evidence="2">
    <location>
        <begin position="206"/>
        <end position="530"/>
    </location>
</feature>
<dbReference type="InterPro" id="IPR023797">
    <property type="entry name" value="RNA3'_phos_cyclase_dom"/>
</dbReference>
<evidence type="ECO:0000259" key="2">
    <source>
        <dbReference type="Pfam" id="PF01137"/>
    </source>
</evidence>
<dbReference type="InterPro" id="IPR025533">
    <property type="entry name" value="DUF4419"/>
</dbReference>
<evidence type="ECO:0000256" key="1">
    <source>
        <dbReference type="SAM" id="MobiDB-lite"/>
    </source>
</evidence>
<evidence type="ECO:0000313" key="4">
    <source>
        <dbReference type="Proteomes" id="UP000186817"/>
    </source>
</evidence>
<comment type="caution">
    <text evidence="3">The sequence shown here is derived from an EMBL/GenBank/DDBJ whole genome shotgun (WGS) entry which is preliminary data.</text>
</comment>
<feature type="region of interest" description="Disordered" evidence="1">
    <location>
        <begin position="167"/>
        <end position="190"/>
    </location>
</feature>
<protein>
    <submittedName>
        <fullName evidence="3">RNA 3'-terminal phosphate cyclase</fullName>
    </submittedName>
</protein>
<dbReference type="Gene3D" id="3.30.360.20">
    <property type="entry name" value="RNA 3'-terminal phosphate cyclase, insert domain"/>
    <property type="match status" value="1"/>
</dbReference>
<dbReference type="InterPro" id="IPR036553">
    <property type="entry name" value="RPTC_insert"/>
</dbReference>
<dbReference type="EMBL" id="LSRX01000739">
    <property type="protein sequence ID" value="OLP89855.1"/>
    <property type="molecule type" value="Genomic_DNA"/>
</dbReference>
<proteinExistence type="predicted"/>
<sequence length="1012" mass="109323">MLGEGGGDPLGIAAIYNEVPPAWLDVSHGGKPWLERLHVTFALRMKKMDHLDRLEQVCGSSAPVELKVKELFLSRVDRIRDAEVYCIGVAFESPGLRALKDAWLQGEPDEHARRSHDPYPTSDGHVSLAYIQASAWQQAKDFVDAKRTGLEGRSFMVQSITYEDERREKSEFRLTGEEGPPATVPSRGGRTAGATTSLFEVDGSVLEGGGQILRNSLGYAAILGYPVRITKIRAGRKTPGLAAQHLESFKLVRDLTSASLQGDKVGSCEVTFEPKKTKQGSFSTNPKTAGAITLTVQAALMPLAFAGGTSEVEMRGGTDVDFSPPFDFMQRALIPTIGRMGVKVTAACLHRGFFPTGGGLVNLYVDGLAGSLKPIVIDKRGHVTKIEAVCYATPPSGWLDEEDVARTEEDFEPWLLEELADKGAPKPKVQVRCEAEQMPEGQKVFKAACDILVEMSGGGVFHASGGPLDGPKGRGSLYDVWGAAAEKALAPLKAQLKTGAALDEHLLDQLILPASLAAGSSRLLGSKAEKVCSKSMAPVPVPAIFTANKTFQFAFGQIPDPRRRAAETKVPESDKPIIIQQSGREEKACPAPWGLVSTIMEAYNRHHELVLRPDDVWQAILTQFSFYVNANAEALRDRLVNFEGKMTLVVRMAGTLFTADYAEFAERMVDENIVQNIKDPEMVAWLMPGFSTTTVNDRVVAAVSVMSTLQNYFEYVCCLMCGIPKVTLLGTVEDWMQLQQKADRLRDFDLTDRRMSQWLTMLAPVLDQFVASASGKADLDFWDKVCCHLGGGSGPSYLSGWVTVFAVFNKDGKWQGDVAEEPNPTGAWPQIDTGRIPAGTLSVPVLVDDHGTQYDTQMVAGQLASDICCDGHGLCPRTELTLHAQTALHIAQEMVPGVDVKVTSQGGLQLVEIKGIGRKAGDAPLSPPGGSSGSSTLRAALPPGTLSNAPEQLRSDLRGDLGHFSAMQGVRAEAEVGGDCISIQGCEGPDHALRLRKELEAICGYYGFPAPQ</sequence>
<dbReference type="InterPro" id="IPR013792">
    <property type="entry name" value="RNA3'P_cycl/enolpyr_Trfase_a/b"/>
</dbReference>
<dbReference type="Gene3D" id="3.65.10.20">
    <property type="entry name" value="RNA 3'-terminal phosphate cyclase domain"/>
    <property type="match status" value="1"/>
</dbReference>
<dbReference type="SUPFAM" id="SSF55205">
    <property type="entry name" value="EPT/RTPC-like"/>
    <property type="match status" value="1"/>
</dbReference>
<dbReference type="InterPro" id="IPR037136">
    <property type="entry name" value="RNA3'_phos_cyclase_dom_sf"/>
</dbReference>
<keyword evidence="4" id="KW-1185">Reference proteome</keyword>
<organism evidence="3 4">
    <name type="scientific">Symbiodinium microadriaticum</name>
    <name type="common">Dinoflagellate</name>
    <name type="synonym">Zooxanthella microadriatica</name>
    <dbReference type="NCBI Taxonomy" id="2951"/>
    <lineage>
        <taxon>Eukaryota</taxon>
        <taxon>Sar</taxon>
        <taxon>Alveolata</taxon>
        <taxon>Dinophyceae</taxon>
        <taxon>Suessiales</taxon>
        <taxon>Symbiodiniaceae</taxon>
        <taxon>Symbiodinium</taxon>
    </lineage>
</organism>
<dbReference type="Pfam" id="PF14388">
    <property type="entry name" value="DUF4419"/>
    <property type="match status" value="1"/>
</dbReference>
<dbReference type="Proteomes" id="UP000186817">
    <property type="component" value="Unassembled WGS sequence"/>
</dbReference>
<dbReference type="PANTHER" id="PTHR31252:SF11">
    <property type="entry name" value="DUF4419 DOMAIN-CONTAINING PROTEIN"/>
    <property type="match status" value="1"/>
</dbReference>
<feature type="region of interest" description="Disordered" evidence="1">
    <location>
        <begin position="919"/>
        <end position="951"/>
    </location>
</feature>
<name>A0A1Q9D3X7_SYMMI</name>
<dbReference type="OrthoDB" id="430313at2759"/>
<gene>
    <name evidence="3" type="primary">rtcA</name>
    <name evidence="3" type="ORF">AK812_SmicGene28616</name>
</gene>